<keyword evidence="2" id="KW-1185">Reference proteome</keyword>
<gene>
    <name evidence="1" type="ORF">PUN28_008287</name>
</gene>
<name>A0AAW2FZZ7_9HYME</name>
<evidence type="ECO:0000313" key="1">
    <source>
        <dbReference type="EMBL" id="KAL0120461.1"/>
    </source>
</evidence>
<dbReference type="AlphaFoldDB" id="A0AAW2FZZ7"/>
<proteinExistence type="predicted"/>
<protein>
    <submittedName>
        <fullName evidence="1">Uncharacterized protein</fullName>
    </submittedName>
</protein>
<organism evidence="1 2">
    <name type="scientific">Cardiocondyla obscurior</name>
    <dbReference type="NCBI Taxonomy" id="286306"/>
    <lineage>
        <taxon>Eukaryota</taxon>
        <taxon>Metazoa</taxon>
        <taxon>Ecdysozoa</taxon>
        <taxon>Arthropoda</taxon>
        <taxon>Hexapoda</taxon>
        <taxon>Insecta</taxon>
        <taxon>Pterygota</taxon>
        <taxon>Neoptera</taxon>
        <taxon>Endopterygota</taxon>
        <taxon>Hymenoptera</taxon>
        <taxon>Apocrita</taxon>
        <taxon>Aculeata</taxon>
        <taxon>Formicoidea</taxon>
        <taxon>Formicidae</taxon>
        <taxon>Myrmicinae</taxon>
        <taxon>Cardiocondyla</taxon>
    </lineage>
</organism>
<accession>A0AAW2FZZ7</accession>
<evidence type="ECO:0000313" key="2">
    <source>
        <dbReference type="Proteomes" id="UP001430953"/>
    </source>
</evidence>
<sequence length="86" mass="9973">MTLIIASNVTLKILQISGYWYNRGIFKLIIPFENSFLSFDRNLEDFQEFSPLGYVGYVKRPHKQAGVLKVLDKRILSARKVVFCCN</sequence>
<dbReference type="EMBL" id="JADYXP020000007">
    <property type="protein sequence ID" value="KAL0120461.1"/>
    <property type="molecule type" value="Genomic_DNA"/>
</dbReference>
<comment type="caution">
    <text evidence="1">The sequence shown here is derived from an EMBL/GenBank/DDBJ whole genome shotgun (WGS) entry which is preliminary data.</text>
</comment>
<reference evidence="1 2" key="1">
    <citation type="submission" date="2023-03" db="EMBL/GenBank/DDBJ databases">
        <title>High recombination rates correlate with genetic variation in Cardiocondyla obscurior ants.</title>
        <authorList>
            <person name="Errbii M."/>
        </authorList>
    </citation>
    <scope>NUCLEOTIDE SEQUENCE [LARGE SCALE GENOMIC DNA]</scope>
    <source>
        <strain evidence="1">Alpha-2009</strain>
        <tissue evidence="1">Whole body</tissue>
    </source>
</reference>
<dbReference type="Proteomes" id="UP001430953">
    <property type="component" value="Unassembled WGS sequence"/>
</dbReference>